<evidence type="ECO:0000313" key="1">
    <source>
        <dbReference type="EMBL" id="QNO53522.1"/>
    </source>
</evidence>
<name>A0A7G9YZT8_9EURY</name>
<proteinExistence type="predicted"/>
<accession>A0A7G9YZT8</accession>
<protein>
    <submittedName>
        <fullName evidence="1">Uncharacterized protein</fullName>
    </submittedName>
</protein>
<organism evidence="1">
    <name type="scientific">Candidatus Methanophagaceae archaeon ANME-1 ERB6</name>
    <dbReference type="NCBI Taxonomy" id="2759912"/>
    <lineage>
        <taxon>Archaea</taxon>
        <taxon>Methanobacteriati</taxon>
        <taxon>Methanobacteriota</taxon>
        <taxon>Stenosarchaea group</taxon>
        <taxon>Methanomicrobia</taxon>
        <taxon>Candidatus Methanophagales</taxon>
        <taxon>Candidatus Methanophagaceae</taxon>
    </lineage>
</organism>
<gene>
    <name evidence="1" type="ORF">FLCOADKM_00012</name>
</gene>
<dbReference type="EMBL" id="MT631544">
    <property type="protein sequence ID" value="QNO53522.1"/>
    <property type="molecule type" value="Genomic_DNA"/>
</dbReference>
<reference evidence="1" key="1">
    <citation type="submission" date="2020-06" db="EMBL/GenBank/DDBJ databases">
        <title>Unique genomic features of the anaerobic methanotrophic archaea.</title>
        <authorList>
            <person name="Chadwick G.L."/>
            <person name="Skennerton C.T."/>
            <person name="Laso-Perez R."/>
            <person name="Leu A.O."/>
            <person name="Speth D.R."/>
            <person name="Yu H."/>
            <person name="Morgan-Lang C."/>
            <person name="Hatzenpichler R."/>
            <person name="Goudeau D."/>
            <person name="Malmstrom R."/>
            <person name="Brazelton W.J."/>
            <person name="Woyke T."/>
            <person name="Hallam S.J."/>
            <person name="Tyson G.W."/>
            <person name="Wegener G."/>
            <person name="Boetius A."/>
            <person name="Orphan V."/>
        </authorList>
    </citation>
    <scope>NUCLEOTIDE SEQUENCE</scope>
</reference>
<sequence length="125" mass="14963">MMFEEVIPLTFDDYKRLDELYQEIKEVCKKCKLWDELKHFVLSEGNKIDRRVKKRANGRMAWEYYMLRLLRVIKEYIEAGEIDRKKYEELKGNRTDEEAIKDLTIAIFKLMEKGGIIDHPAGAFI</sequence>
<dbReference type="AlphaFoldDB" id="A0A7G9YZT8"/>